<evidence type="ECO:0000313" key="11">
    <source>
        <dbReference type="Proteomes" id="UP000070409"/>
    </source>
</evidence>
<comment type="similarity">
    <text evidence="2">Belongs to the TfdA dioxygenase family.</text>
</comment>
<keyword evidence="3" id="KW-0479">Metal-binding</keyword>
<reference evidence="9" key="3">
    <citation type="submission" date="2016-02" db="EMBL/GenBank/DDBJ databases">
        <authorList>
            <person name="Teng J.L."/>
            <person name="Yang Y."/>
            <person name="Huang Y."/>
            <person name="Guo F."/>
            <person name="Wei W."/>
            <person name="Chen J.H."/>
            <person name="Wong S.Y."/>
            <person name="Lau S.K."/>
            <person name="Woo P.C."/>
        </authorList>
    </citation>
    <scope>NUCLEOTIDE SEQUENCE</scope>
    <source>
        <strain evidence="9">JCM 15929</strain>
    </source>
</reference>
<keyword evidence="5" id="KW-0560">Oxidoreductase</keyword>
<sequence length="306" mass="33775">MTATLEPTTTAAPAITVTRLSEHIGAIVHGVRLGGDIDDATAETILDLLAEHEVIFFRDQQHLDDAGQHAFAARLGVPTTPHPTVRSDSDLLPIEGAANSWHTDVSFVDRVPKASILRPITLPPHGGNTTWASTTRAYDRLPEPLKALAENLRARHTNDYDYAGHNATYQRAEYHREFIRNIFEAEHPVVRVHPETGRRSLLLGHFVKSFAGLSTQDSAPILALLQRRIENPDNTVRWAWQPGDVAIWDNRSTQHFGINDYGDHKRLLRRVTLAGDLPVGVDGREGVALKGDASDYAPVTPARSRG</sequence>
<dbReference type="Gene3D" id="3.60.130.10">
    <property type="entry name" value="Clavaminate synthase-like"/>
    <property type="match status" value="1"/>
</dbReference>
<keyword evidence="11" id="KW-1185">Reference proteome</keyword>
<dbReference type="GO" id="GO:0016706">
    <property type="term" value="F:2-oxoglutarate-dependent dioxygenase activity"/>
    <property type="evidence" value="ECO:0007669"/>
    <property type="project" value="TreeGrafter"/>
</dbReference>
<comment type="cofactor">
    <cofactor evidence="1">
        <name>Fe(2+)</name>
        <dbReference type="ChEBI" id="CHEBI:29033"/>
    </cofactor>
</comment>
<reference evidence="10" key="1">
    <citation type="submission" date="2016-02" db="EMBL/GenBank/DDBJ databases">
        <authorList>
            <person name="Wen L."/>
            <person name="He K."/>
            <person name="Yang H."/>
        </authorList>
    </citation>
    <scope>NUCLEOTIDE SEQUENCE [LARGE SCALE GENOMIC DNA]</scope>
    <source>
        <strain evidence="10">JCM 15929</strain>
    </source>
</reference>
<evidence type="ECO:0000313" key="8">
    <source>
        <dbReference type="EMBL" id="KXO99228.1"/>
    </source>
</evidence>
<dbReference type="Proteomes" id="UP000070258">
    <property type="component" value="Unassembled WGS sequence"/>
</dbReference>
<dbReference type="AlphaFoldDB" id="A0A138A7H3"/>
<dbReference type="EMBL" id="LSRF01000056">
    <property type="protein sequence ID" value="KXP06419.1"/>
    <property type="molecule type" value="Genomic_DNA"/>
</dbReference>
<evidence type="ECO:0000256" key="1">
    <source>
        <dbReference type="ARBA" id="ARBA00001954"/>
    </source>
</evidence>
<dbReference type="OrthoDB" id="581608at2"/>
<evidence type="ECO:0000259" key="7">
    <source>
        <dbReference type="Pfam" id="PF02668"/>
    </source>
</evidence>
<dbReference type="GO" id="GO:0005737">
    <property type="term" value="C:cytoplasm"/>
    <property type="evidence" value="ECO:0007669"/>
    <property type="project" value="TreeGrafter"/>
</dbReference>
<dbReference type="PANTHER" id="PTHR30468">
    <property type="entry name" value="ALPHA-KETOGLUTARATE-DEPENDENT SULFONATE DIOXYGENASE"/>
    <property type="match status" value="1"/>
</dbReference>
<dbReference type="InterPro" id="IPR003819">
    <property type="entry name" value="TauD/TfdA-like"/>
</dbReference>
<evidence type="ECO:0000256" key="6">
    <source>
        <dbReference type="ARBA" id="ARBA00023004"/>
    </source>
</evidence>
<keyword evidence="4 9" id="KW-0223">Dioxygenase</keyword>
<dbReference type="Proteomes" id="UP000070409">
    <property type="component" value="Unassembled WGS sequence"/>
</dbReference>
<evidence type="ECO:0000256" key="3">
    <source>
        <dbReference type="ARBA" id="ARBA00022723"/>
    </source>
</evidence>
<evidence type="ECO:0000313" key="10">
    <source>
        <dbReference type="Proteomes" id="UP000070258"/>
    </source>
</evidence>
<dbReference type="STRING" id="239498.AXK60_10005"/>
<dbReference type="EMBL" id="LSRE01000010">
    <property type="protein sequence ID" value="KXO99228.1"/>
    <property type="molecule type" value="Genomic_DNA"/>
</dbReference>
<dbReference type="RefSeq" id="WP_068571981.1">
    <property type="nucleotide sequence ID" value="NZ_LSRE01000010.1"/>
</dbReference>
<dbReference type="InterPro" id="IPR051323">
    <property type="entry name" value="AtsK-like"/>
</dbReference>
<comment type="caution">
    <text evidence="9">The sequence shown here is derived from an EMBL/GenBank/DDBJ whole genome shotgun (WGS) entry which is preliminary data.</text>
</comment>
<keyword evidence="6" id="KW-0408">Iron</keyword>
<dbReference type="GO" id="GO:0046872">
    <property type="term" value="F:metal ion binding"/>
    <property type="evidence" value="ECO:0007669"/>
    <property type="project" value="UniProtKB-KW"/>
</dbReference>
<dbReference type="PANTHER" id="PTHR30468:SF5">
    <property type="entry name" value="ALPHA-KETOGLUTARATE-DEPENDENT SULFATE ESTER DIOXYGENASE"/>
    <property type="match status" value="1"/>
</dbReference>
<evidence type="ECO:0000256" key="5">
    <source>
        <dbReference type="ARBA" id="ARBA00023002"/>
    </source>
</evidence>
<gene>
    <name evidence="9" type="ORF">AXK60_10005</name>
    <name evidence="8" type="ORF">AXK61_18355</name>
</gene>
<name>A0A138A7H3_9ACTN</name>
<evidence type="ECO:0000256" key="4">
    <source>
        <dbReference type="ARBA" id="ARBA00022964"/>
    </source>
</evidence>
<dbReference type="SUPFAM" id="SSF51197">
    <property type="entry name" value="Clavaminate synthase-like"/>
    <property type="match status" value="1"/>
</dbReference>
<accession>A0A138A7H3</accession>
<proteinExistence type="inferred from homology"/>
<protein>
    <submittedName>
        <fullName evidence="9">Taurine catabolism dioxygenase</fullName>
    </submittedName>
</protein>
<dbReference type="InterPro" id="IPR042098">
    <property type="entry name" value="TauD-like_sf"/>
</dbReference>
<evidence type="ECO:0000256" key="2">
    <source>
        <dbReference type="ARBA" id="ARBA00005896"/>
    </source>
</evidence>
<organism evidence="9 10">
    <name type="scientific">Tsukamurella pseudospumae</name>
    <dbReference type="NCBI Taxonomy" id="239498"/>
    <lineage>
        <taxon>Bacteria</taxon>
        <taxon>Bacillati</taxon>
        <taxon>Actinomycetota</taxon>
        <taxon>Actinomycetes</taxon>
        <taxon>Mycobacteriales</taxon>
        <taxon>Tsukamurellaceae</taxon>
        <taxon>Tsukamurella</taxon>
    </lineage>
</organism>
<reference evidence="8 11" key="2">
    <citation type="submission" date="2016-02" db="EMBL/GenBank/DDBJ databases">
        <authorList>
            <person name="Teng J.L."/>
            <person name="Tang Y."/>
            <person name="Huang Y."/>
            <person name="Guo F."/>
            <person name="Wei W."/>
            <person name="Chen J.H."/>
            <person name="Wong S.Y."/>
            <person name="Lau S.K."/>
            <person name="Woo P.C."/>
        </authorList>
    </citation>
    <scope>NUCLEOTIDE SEQUENCE [LARGE SCALE GENOMIC DNA]</scope>
    <source>
        <strain evidence="8 11">JCM 13375</strain>
    </source>
</reference>
<dbReference type="Pfam" id="PF02668">
    <property type="entry name" value="TauD"/>
    <property type="match status" value="1"/>
</dbReference>
<evidence type="ECO:0000313" key="9">
    <source>
        <dbReference type="EMBL" id="KXP06419.1"/>
    </source>
</evidence>
<feature type="domain" description="TauD/TfdA-like" evidence="7">
    <location>
        <begin position="17"/>
        <end position="272"/>
    </location>
</feature>